<dbReference type="Ensembl" id="ENSNFUT00015025451.1">
    <property type="protein sequence ID" value="ENSNFUP00015024347.1"/>
    <property type="gene ID" value="ENSNFUG00015011768.1"/>
</dbReference>
<reference evidence="1" key="3">
    <citation type="submission" date="2025-09" db="UniProtKB">
        <authorList>
            <consortium name="Ensembl"/>
        </authorList>
    </citation>
    <scope>IDENTIFICATION</scope>
</reference>
<evidence type="ECO:0000313" key="2">
    <source>
        <dbReference type="Proteomes" id="UP000694548"/>
    </source>
</evidence>
<organism evidence="1 2">
    <name type="scientific">Nothobranchius furzeri</name>
    <name type="common">Turquoise killifish</name>
    <dbReference type="NCBI Taxonomy" id="105023"/>
    <lineage>
        <taxon>Eukaryota</taxon>
        <taxon>Metazoa</taxon>
        <taxon>Chordata</taxon>
        <taxon>Craniata</taxon>
        <taxon>Vertebrata</taxon>
        <taxon>Euteleostomi</taxon>
        <taxon>Actinopterygii</taxon>
        <taxon>Neopterygii</taxon>
        <taxon>Teleostei</taxon>
        <taxon>Neoteleostei</taxon>
        <taxon>Acanthomorphata</taxon>
        <taxon>Ovalentaria</taxon>
        <taxon>Atherinomorphae</taxon>
        <taxon>Cyprinodontiformes</taxon>
        <taxon>Nothobranchiidae</taxon>
        <taxon>Nothobranchius</taxon>
    </lineage>
</organism>
<evidence type="ECO:0000313" key="1">
    <source>
        <dbReference type="Ensembl" id="ENSNFUP00015024347.1"/>
    </source>
</evidence>
<dbReference type="InterPro" id="IPR036397">
    <property type="entry name" value="RNaseH_sf"/>
</dbReference>
<dbReference type="Proteomes" id="UP000694548">
    <property type="component" value="Chromosome sgr16"/>
</dbReference>
<sequence>MRRRIRVLRWPVCSPDRSPIENIWRIIKRKVRQRRPETIEQLDAFAARLLLQLSTMTANEAIEIFRERRGAAAIQTVKVGTFHLLDPYSIPSHRDINYASF</sequence>
<dbReference type="GO" id="GO:0003676">
    <property type="term" value="F:nucleic acid binding"/>
    <property type="evidence" value="ECO:0007669"/>
    <property type="project" value="InterPro"/>
</dbReference>
<name>A0A8C6NTK3_NOTFU</name>
<protein>
    <recommendedName>
        <fullName evidence="3">Tc1-like transposase DDE domain-containing protein</fullName>
    </recommendedName>
</protein>
<evidence type="ECO:0008006" key="3">
    <source>
        <dbReference type="Google" id="ProtNLM"/>
    </source>
</evidence>
<accession>A0A8C6NTK3</accession>
<dbReference type="Gene3D" id="3.30.420.10">
    <property type="entry name" value="Ribonuclease H-like superfamily/Ribonuclease H"/>
    <property type="match status" value="1"/>
</dbReference>
<reference evidence="1" key="2">
    <citation type="submission" date="2025-08" db="UniProtKB">
        <authorList>
            <consortium name="Ensembl"/>
        </authorList>
    </citation>
    <scope>IDENTIFICATION</scope>
</reference>
<reference evidence="1" key="1">
    <citation type="submission" date="2014-08" db="EMBL/GenBank/DDBJ databases">
        <authorList>
            <person name="Senf B."/>
            <person name="Petzold A."/>
            <person name="Downie B.R."/>
            <person name="Koch P."/>
            <person name="Platzer M."/>
        </authorList>
    </citation>
    <scope>NUCLEOTIDE SEQUENCE [LARGE SCALE GENOMIC DNA]</scope>
    <source>
        <strain evidence="1">GRZ</strain>
    </source>
</reference>
<keyword evidence="2" id="KW-1185">Reference proteome</keyword>
<proteinExistence type="predicted"/>
<dbReference type="AlphaFoldDB" id="A0A8C6NTK3"/>